<comment type="caution">
    <text evidence="6">The sequence shown here is derived from an EMBL/GenBank/DDBJ whole genome shotgun (WGS) entry which is preliminary data.</text>
</comment>
<name>A0A9N8H3N6_9STRA</name>
<dbReference type="PANTHER" id="PTHR16263:SF4">
    <property type="entry name" value="TETRATRICOPEPTIDE REPEAT PROTEIN 38"/>
    <property type="match status" value="1"/>
</dbReference>
<dbReference type="Gene3D" id="1.25.40.10">
    <property type="entry name" value="Tetratricopeptide repeat domain"/>
    <property type="match status" value="1"/>
</dbReference>
<dbReference type="AlphaFoldDB" id="A0A9N8H3N6"/>
<dbReference type="SUPFAM" id="SSF48452">
    <property type="entry name" value="TPR-like"/>
    <property type="match status" value="1"/>
</dbReference>
<evidence type="ECO:0000256" key="2">
    <source>
        <dbReference type="ARBA" id="ARBA00019992"/>
    </source>
</evidence>
<evidence type="ECO:0000256" key="4">
    <source>
        <dbReference type="ARBA" id="ARBA00022803"/>
    </source>
</evidence>
<accession>A0A9N8H3N6</accession>
<dbReference type="Proteomes" id="UP001153069">
    <property type="component" value="Unassembled WGS sequence"/>
</dbReference>
<evidence type="ECO:0000313" key="6">
    <source>
        <dbReference type="EMBL" id="CAB9500783.1"/>
    </source>
</evidence>
<protein>
    <recommendedName>
        <fullName evidence="2">Tetratricopeptide repeat protein 38</fullName>
    </recommendedName>
</protein>
<feature type="compositionally biased region" description="Polar residues" evidence="5">
    <location>
        <begin position="185"/>
        <end position="203"/>
    </location>
</feature>
<dbReference type="OrthoDB" id="1427555at2759"/>
<keyword evidence="7" id="KW-1185">Reference proteome</keyword>
<keyword evidence="4" id="KW-0802">TPR repeat</keyword>
<dbReference type="EMBL" id="CAICTM010000091">
    <property type="protein sequence ID" value="CAB9500783.1"/>
    <property type="molecule type" value="Genomic_DNA"/>
</dbReference>
<gene>
    <name evidence="6" type="ORF">SEMRO_92_G047970.1</name>
</gene>
<proteinExistence type="inferred from homology"/>
<dbReference type="InterPro" id="IPR011990">
    <property type="entry name" value="TPR-like_helical_dom_sf"/>
</dbReference>
<dbReference type="PANTHER" id="PTHR16263">
    <property type="entry name" value="TETRATRICOPEPTIDE REPEAT PROTEIN 38"/>
    <property type="match status" value="1"/>
</dbReference>
<feature type="region of interest" description="Disordered" evidence="5">
    <location>
        <begin position="160"/>
        <end position="203"/>
    </location>
</feature>
<keyword evidence="3" id="KW-0677">Repeat</keyword>
<dbReference type="InterPro" id="IPR033891">
    <property type="entry name" value="TTC38"/>
</dbReference>
<evidence type="ECO:0000256" key="1">
    <source>
        <dbReference type="ARBA" id="ARBA00005857"/>
    </source>
</evidence>
<comment type="similarity">
    <text evidence="1">Belongs to the TTC38 family.</text>
</comment>
<evidence type="ECO:0000256" key="5">
    <source>
        <dbReference type="SAM" id="MobiDB-lite"/>
    </source>
</evidence>
<evidence type="ECO:0000256" key="3">
    <source>
        <dbReference type="ARBA" id="ARBA00022737"/>
    </source>
</evidence>
<organism evidence="6 7">
    <name type="scientific">Seminavis robusta</name>
    <dbReference type="NCBI Taxonomy" id="568900"/>
    <lineage>
        <taxon>Eukaryota</taxon>
        <taxon>Sar</taxon>
        <taxon>Stramenopiles</taxon>
        <taxon>Ochrophyta</taxon>
        <taxon>Bacillariophyta</taxon>
        <taxon>Bacillariophyceae</taxon>
        <taxon>Bacillariophycidae</taxon>
        <taxon>Naviculales</taxon>
        <taxon>Naviculaceae</taxon>
        <taxon>Seminavis</taxon>
    </lineage>
</organism>
<evidence type="ECO:0000313" key="7">
    <source>
        <dbReference type="Proteomes" id="UP001153069"/>
    </source>
</evidence>
<reference evidence="6" key="1">
    <citation type="submission" date="2020-06" db="EMBL/GenBank/DDBJ databases">
        <authorList>
            <consortium name="Plant Systems Biology data submission"/>
        </authorList>
    </citation>
    <scope>NUCLEOTIDE SEQUENCE</scope>
    <source>
        <strain evidence="6">D6</strain>
    </source>
</reference>
<sequence>MILQRHSAMRRICCKRSRPPWGRTVRPPSSFASVWMGSNDIYHPSSFSGHDYRYASSSSSQINISGFSRNDSLDDALAALPDDGQLQFDFFGEPVTFCGVVGQRDNTMNAMAAMDGFLLAIATKGKTCTGGGGEQGLEMKAAHAAAIAHAELLRHAKVWNGSTEDEEELTNVEKEDNGEGESQSEEQTTNNSQNKSNANTTNNSQKFAPMLVVAAVAPVLAQTGRGYIHFLDKLLQHGDSLVPGMGPLQMMPLIETAIQRKDDPALNEREQQHILAMEQMMQYDYSTALMTYMKILQTCPGDVLALSLTMDLAYMLGDKAMALRAATSVSSYWNERRGGIIQAAIPGYNIACSWQAVGFAVGGRREEAEQIAERNLAKDTQNTGAVTTWALAHVFDAEGRVAEGISYLANFDGTRNYEGCGLLFFDCRLTGYGALYSIDREQRGRGRSSALRLYDANFERVFEYSGFSQGRAWTRPLRKAPIAWVQRDNDGEGSSAAKFLKNLLGAGSKTEDLSETQIVVRETLPPSLEIDSFDPSCEDVLTWLPPTPPLLTEATLLMFRLTLGGTVSTKDMRWDSLRNSWRTLLDLQKDEFGNPVSLEHFPLACLAASILLPVEDTGGDKLGNGRMARGLYMLGEMLDIGNMAAPDDEDAPKDIQVIAELEPNFWLPAEDSLREEWKEIVDHLAAGVDGIGADDKVYRGLRFDHWDFESRPVVEHAICYAACRSGDTDSLAFARCISSHGVSLRKNSPEEWWRYSIILGLLGDQVASENALAVAVNIGSGQGQRD</sequence>